<dbReference type="Proteomes" id="UP000242791">
    <property type="component" value="Unassembled WGS sequence"/>
</dbReference>
<dbReference type="OrthoDB" id="5388417at2759"/>
<feature type="compositionally biased region" description="Basic and acidic residues" evidence="1">
    <location>
        <begin position="161"/>
        <end position="176"/>
    </location>
</feature>
<feature type="non-terminal residue" evidence="3">
    <location>
        <position position="253"/>
    </location>
</feature>
<feature type="region of interest" description="Disordered" evidence="1">
    <location>
        <begin position="64"/>
        <end position="84"/>
    </location>
</feature>
<feature type="compositionally biased region" description="Low complexity" evidence="1">
    <location>
        <begin position="105"/>
        <end position="117"/>
    </location>
</feature>
<keyword evidence="2" id="KW-0472">Membrane</keyword>
<comment type="caution">
    <text evidence="3">The sequence shown here is derived from an EMBL/GenBank/DDBJ whole genome shotgun (WGS) entry which is preliminary data.</text>
</comment>
<feature type="region of interest" description="Disordered" evidence="1">
    <location>
        <begin position="156"/>
        <end position="198"/>
    </location>
</feature>
<keyword evidence="2" id="KW-1133">Transmembrane helix</keyword>
<feature type="compositionally biased region" description="Basic and acidic residues" evidence="1">
    <location>
        <begin position="233"/>
        <end position="245"/>
    </location>
</feature>
<organism evidence="3 4">
    <name type="scientific">Blastomyces percursus</name>
    <dbReference type="NCBI Taxonomy" id="1658174"/>
    <lineage>
        <taxon>Eukaryota</taxon>
        <taxon>Fungi</taxon>
        <taxon>Dikarya</taxon>
        <taxon>Ascomycota</taxon>
        <taxon>Pezizomycotina</taxon>
        <taxon>Eurotiomycetes</taxon>
        <taxon>Eurotiomycetidae</taxon>
        <taxon>Onygenales</taxon>
        <taxon>Ajellomycetaceae</taxon>
        <taxon>Blastomyces</taxon>
    </lineage>
</organism>
<evidence type="ECO:0000256" key="2">
    <source>
        <dbReference type="SAM" id="Phobius"/>
    </source>
</evidence>
<evidence type="ECO:0000313" key="4">
    <source>
        <dbReference type="Proteomes" id="UP000242791"/>
    </source>
</evidence>
<gene>
    <name evidence="3" type="ORF">ACJ73_03062</name>
</gene>
<sequence>MDALRHLTARGNDNDNSNDNDNGGLNSSTVNLLISLLALILLSIALIGSYLVIRRRRQRRQLELPHYQDHHHNSSNCRQRGRGGRRLTISASNRDSVFFIDEKSSSSPSSSSSSLSPPTSPVPEIRITFPEEEDATGKRMSGRVVVVRISEKGGIGLEPLDEGRDDGGRHEMDEHLPPYQRQPGGNGSGNGGSTERFQRLDLERMGGLKEKEMDEMAESIEEVRGIVLMRSPTADDRAGLDKGGEGETELGEV</sequence>
<evidence type="ECO:0000256" key="1">
    <source>
        <dbReference type="SAM" id="MobiDB-lite"/>
    </source>
</evidence>
<keyword evidence="4" id="KW-1185">Reference proteome</keyword>
<feature type="region of interest" description="Disordered" evidence="1">
    <location>
        <begin position="233"/>
        <end position="253"/>
    </location>
</feature>
<protein>
    <submittedName>
        <fullName evidence="3">Uncharacterized protein</fullName>
    </submittedName>
</protein>
<evidence type="ECO:0000313" key="3">
    <source>
        <dbReference type="EMBL" id="OJD25565.1"/>
    </source>
</evidence>
<keyword evidence="2" id="KW-0812">Transmembrane</keyword>
<accession>A0A1J9RD20</accession>
<name>A0A1J9RD20_9EURO</name>
<feature type="region of interest" description="Disordered" evidence="1">
    <location>
        <begin position="101"/>
        <end position="140"/>
    </location>
</feature>
<reference evidence="3 4" key="1">
    <citation type="submission" date="2015-08" db="EMBL/GenBank/DDBJ databases">
        <title>Emmonsia species relationships and genome sequence.</title>
        <authorList>
            <person name="Cuomo C.A."/>
            <person name="Schwartz I.S."/>
            <person name="Kenyon C."/>
            <person name="De Hoog G.S."/>
            <person name="Govender N.P."/>
            <person name="Botha A."/>
            <person name="Moreno L."/>
            <person name="De Vries M."/>
            <person name="Munoz J.F."/>
            <person name="Stielow J.B."/>
        </authorList>
    </citation>
    <scope>NUCLEOTIDE SEQUENCE [LARGE SCALE GENOMIC DNA]</scope>
    <source>
        <strain evidence="3 4">EI222</strain>
    </source>
</reference>
<proteinExistence type="predicted"/>
<dbReference type="VEuPathDB" id="FungiDB:ACJ73_03062"/>
<dbReference type="AlphaFoldDB" id="A0A1J9RD20"/>
<feature type="transmembrane region" description="Helical" evidence="2">
    <location>
        <begin position="32"/>
        <end position="53"/>
    </location>
</feature>
<dbReference type="EMBL" id="LGTZ01000353">
    <property type="protein sequence ID" value="OJD25565.1"/>
    <property type="molecule type" value="Genomic_DNA"/>
</dbReference>